<dbReference type="InterPro" id="IPR014001">
    <property type="entry name" value="Helicase_ATP-bd"/>
</dbReference>
<gene>
    <name evidence="8" type="ORF">METZ01_LOCUS52207</name>
</gene>
<dbReference type="InterPro" id="IPR014013">
    <property type="entry name" value="Helic_SF1/SF2_ATP-bd_DinG/Rad3"/>
</dbReference>
<name>A0A381SE05_9ZZZZ</name>
<dbReference type="GO" id="GO:0016818">
    <property type="term" value="F:hydrolase activity, acting on acid anhydrides, in phosphorus-containing anhydrides"/>
    <property type="evidence" value="ECO:0007669"/>
    <property type="project" value="InterPro"/>
</dbReference>
<comment type="cofactor">
    <cofactor evidence="1">
        <name>[4Fe-4S] cluster</name>
        <dbReference type="ChEBI" id="CHEBI:49883"/>
    </cofactor>
</comment>
<dbReference type="SUPFAM" id="SSF52540">
    <property type="entry name" value="P-loop containing nucleoside triphosphate hydrolases"/>
    <property type="match status" value="1"/>
</dbReference>
<dbReference type="InterPro" id="IPR045028">
    <property type="entry name" value="DinG/Rad3-like"/>
</dbReference>
<dbReference type="PANTHER" id="PTHR11472">
    <property type="entry name" value="DNA REPAIR DEAD HELICASE RAD3/XP-D SUBFAMILY MEMBER"/>
    <property type="match status" value="1"/>
</dbReference>
<dbReference type="GO" id="GO:0043139">
    <property type="term" value="F:5'-3' DNA helicase activity"/>
    <property type="evidence" value="ECO:0007669"/>
    <property type="project" value="UniProtKB-EC"/>
</dbReference>
<dbReference type="InterPro" id="IPR006555">
    <property type="entry name" value="ATP-dep_Helicase_C"/>
</dbReference>
<feature type="domain" description="Helicase ATP-binding" evidence="7">
    <location>
        <begin position="14"/>
        <end position="309"/>
    </location>
</feature>
<dbReference type="GO" id="GO:0005524">
    <property type="term" value="F:ATP binding"/>
    <property type="evidence" value="ECO:0007669"/>
    <property type="project" value="UniProtKB-KW"/>
</dbReference>
<dbReference type="PROSITE" id="PS51193">
    <property type="entry name" value="HELICASE_ATP_BIND_2"/>
    <property type="match status" value="1"/>
</dbReference>
<evidence type="ECO:0000256" key="6">
    <source>
        <dbReference type="ARBA" id="ARBA00048954"/>
    </source>
</evidence>
<dbReference type="GO" id="GO:0006139">
    <property type="term" value="P:nucleobase-containing compound metabolic process"/>
    <property type="evidence" value="ECO:0007669"/>
    <property type="project" value="InterPro"/>
</dbReference>
<dbReference type="Gene3D" id="3.40.50.300">
    <property type="entry name" value="P-loop containing nucleotide triphosphate hydrolases"/>
    <property type="match status" value="2"/>
</dbReference>
<dbReference type="Pfam" id="PF13307">
    <property type="entry name" value="Helicase_C_2"/>
    <property type="match status" value="1"/>
</dbReference>
<evidence type="ECO:0000256" key="2">
    <source>
        <dbReference type="ARBA" id="ARBA00022741"/>
    </source>
</evidence>
<dbReference type="InterPro" id="IPR027417">
    <property type="entry name" value="P-loop_NTPase"/>
</dbReference>
<dbReference type="SMART" id="SM00487">
    <property type="entry name" value="DEXDc"/>
    <property type="match status" value="1"/>
</dbReference>
<dbReference type="InterPro" id="IPR011545">
    <property type="entry name" value="DEAD/DEAH_box_helicase_dom"/>
</dbReference>
<evidence type="ECO:0000256" key="3">
    <source>
        <dbReference type="ARBA" id="ARBA00022801"/>
    </source>
</evidence>
<dbReference type="EMBL" id="UINC01002694">
    <property type="protein sequence ID" value="SUZ99353.1"/>
    <property type="molecule type" value="Genomic_DNA"/>
</dbReference>
<accession>A0A381SE05</accession>
<protein>
    <recommendedName>
        <fullName evidence="5">DNA 5'-3' helicase</fullName>
        <ecNumber evidence="5">5.6.2.3</ecNumber>
    </recommendedName>
</protein>
<dbReference type="PANTHER" id="PTHR11472:SF34">
    <property type="entry name" value="REGULATOR OF TELOMERE ELONGATION HELICASE 1"/>
    <property type="match status" value="1"/>
</dbReference>
<proteinExistence type="predicted"/>
<dbReference type="SMART" id="SM00491">
    <property type="entry name" value="HELICc2"/>
    <property type="match status" value="1"/>
</dbReference>
<evidence type="ECO:0000256" key="4">
    <source>
        <dbReference type="ARBA" id="ARBA00022840"/>
    </source>
</evidence>
<dbReference type="GO" id="GO:0003676">
    <property type="term" value="F:nucleic acid binding"/>
    <property type="evidence" value="ECO:0007669"/>
    <property type="project" value="InterPro"/>
</dbReference>
<reference evidence="8" key="1">
    <citation type="submission" date="2018-05" db="EMBL/GenBank/DDBJ databases">
        <authorList>
            <person name="Lanie J.A."/>
            <person name="Ng W.-L."/>
            <person name="Kazmierczak K.M."/>
            <person name="Andrzejewski T.M."/>
            <person name="Davidsen T.M."/>
            <person name="Wayne K.J."/>
            <person name="Tettelin H."/>
            <person name="Glass J.I."/>
            <person name="Rusch D."/>
            <person name="Podicherti R."/>
            <person name="Tsui H.-C.T."/>
            <person name="Winkler M.E."/>
        </authorList>
    </citation>
    <scope>NUCLEOTIDE SEQUENCE</scope>
</reference>
<evidence type="ECO:0000259" key="7">
    <source>
        <dbReference type="PROSITE" id="PS51193"/>
    </source>
</evidence>
<organism evidence="8">
    <name type="scientific">marine metagenome</name>
    <dbReference type="NCBI Taxonomy" id="408172"/>
    <lineage>
        <taxon>unclassified sequences</taxon>
        <taxon>metagenomes</taxon>
        <taxon>ecological metagenomes</taxon>
    </lineage>
</organism>
<keyword evidence="3" id="KW-0378">Hydrolase</keyword>
<dbReference type="AlphaFoldDB" id="A0A381SE05"/>
<sequence length="637" mass="67877">MDVAEQAAIALEEVCGALPGGGERRPGQEAMVRRVAESIEAGTHLVVRAGTGTGKSLAYLVPALLSGRTTVVATATKALQDQLATKDLPFLAEHLRTRLGRTFTFSVLKGRANYVCRQRLTELAAVGDGQQQFDGLADAADAHQLATIAEWADSTETGDRADLPIQPTAMTWAAVSVGSHECPGAARCPSGGECFAEAARATAETVDLVVTNLHLYGIDVVTEGAALPLHEVAILDEAHQTEDVLAHASGFELRAGRFIALVQRARSILAGSTAVENVADLAGRLDDALGPYVGARLVPEATVELRSALNLADTRLAALRTELLGVPADGPGDTGARRARALRSLETLAGDVSAALDLDGGPIPGPKVAWTEGAAGRLSLQVAPVDVATVLDQCLWGERTVVLTSATIPANLSTRLGLTDHQHRIEDVGSPFDFERQSLLYCATSMPDPSDDGYRAACYDEIERLVTAAGGRTLALFTSRRALDEAVDVLRDRFPWQVLHQEDLPKPLLLAKFADDETSCLFGTKGLWHGIDVPGPSLSLVVIDRIPFPRPDDPLLSARRDLLGEGAWREIDLPLAATELAQGAGRLIRTTEDRGVVAVLDRRLATSRSYRWDLLEALPPMARTADPDEVVSFLEGL</sequence>
<evidence type="ECO:0000256" key="1">
    <source>
        <dbReference type="ARBA" id="ARBA00001966"/>
    </source>
</evidence>
<keyword evidence="4" id="KW-0067">ATP-binding</keyword>
<evidence type="ECO:0000313" key="8">
    <source>
        <dbReference type="EMBL" id="SUZ99353.1"/>
    </source>
</evidence>
<keyword evidence="2" id="KW-0547">Nucleotide-binding</keyword>
<comment type="catalytic activity">
    <reaction evidence="6">
        <text>ATP + H2O = ADP + phosphate + H(+)</text>
        <dbReference type="Rhea" id="RHEA:13065"/>
        <dbReference type="ChEBI" id="CHEBI:15377"/>
        <dbReference type="ChEBI" id="CHEBI:15378"/>
        <dbReference type="ChEBI" id="CHEBI:30616"/>
        <dbReference type="ChEBI" id="CHEBI:43474"/>
        <dbReference type="ChEBI" id="CHEBI:456216"/>
        <dbReference type="EC" id="5.6.2.3"/>
    </reaction>
</comment>
<dbReference type="EC" id="5.6.2.3" evidence="5"/>
<evidence type="ECO:0000256" key="5">
    <source>
        <dbReference type="ARBA" id="ARBA00044969"/>
    </source>
</evidence>
<dbReference type="Pfam" id="PF00270">
    <property type="entry name" value="DEAD"/>
    <property type="match status" value="1"/>
</dbReference>